<gene>
    <name evidence="1" type="ORF">LOK49_LG02G01023</name>
</gene>
<reference evidence="1 2" key="1">
    <citation type="journal article" date="2022" name="Plant J.">
        <title>Chromosome-level genome of Camellia lanceoleosa provides a valuable resource for understanding genome evolution and self-incompatibility.</title>
        <authorList>
            <person name="Gong W."/>
            <person name="Xiao S."/>
            <person name="Wang L."/>
            <person name="Liao Z."/>
            <person name="Chang Y."/>
            <person name="Mo W."/>
            <person name="Hu G."/>
            <person name="Li W."/>
            <person name="Zhao G."/>
            <person name="Zhu H."/>
            <person name="Hu X."/>
            <person name="Ji K."/>
            <person name="Xiang X."/>
            <person name="Song Q."/>
            <person name="Yuan D."/>
            <person name="Jin S."/>
            <person name="Zhang L."/>
        </authorList>
    </citation>
    <scope>NUCLEOTIDE SEQUENCE [LARGE SCALE GENOMIC DNA]</scope>
    <source>
        <strain evidence="1">SQ_2022a</strain>
    </source>
</reference>
<protein>
    <submittedName>
        <fullName evidence="1">Cinnamoyl-CoA reductase 1</fullName>
    </submittedName>
</protein>
<evidence type="ECO:0000313" key="1">
    <source>
        <dbReference type="EMBL" id="KAI8025071.1"/>
    </source>
</evidence>
<comment type="caution">
    <text evidence="1">The sequence shown here is derived from an EMBL/GenBank/DDBJ whole genome shotgun (WGS) entry which is preliminary data.</text>
</comment>
<keyword evidence="2" id="KW-1185">Reference proteome</keyword>
<name>A0ACC0IMK7_9ERIC</name>
<sequence length="117" mass="12839">MPVMLGLGLLNVLLLGWVSGILKKNEGPEYKMTLPVEPRFTGTLNVLNSCSEANVKRVVVVSSGAAVSLNPEWPKGQVKDETCWSDAEYCGRTNIWNTNENEDLQVVVVISRPPVKV</sequence>
<evidence type="ECO:0000313" key="2">
    <source>
        <dbReference type="Proteomes" id="UP001060215"/>
    </source>
</evidence>
<dbReference type="EMBL" id="CM045760">
    <property type="protein sequence ID" value="KAI8025071.1"/>
    <property type="molecule type" value="Genomic_DNA"/>
</dbReference>
<proteinExistence type="predicted"/>
<dbReference type="Proteomes" id="UP001060215">
    <property type="component" value="Chromosome 3"/>
</dbReference>
<organism evidence="1 2">
    <name type="scientific">Camellia lanceoleosa</name>
    <dbReference type="NCBI Taxonomy" id="1840588"/>
    <lineage>
        <taxon>Eukaryota</taxon>
        <taxon>Viridiplantae</taxon>
        <taxon>Streptophyta</taxon>
        <taxon>Embryophyta</taxon>
        <taxon>Tracheophyta</taxon>
        <taxon>Spermatophyta</taxon>
        <taxon>Magnoliopsida</taxon>
        <taxon>eudicotyledons</taxon>
        <taxon>Gunneridae</taxon>
        <taxon>Pentapetalae</taxon>
        <taxon>asterids</taxon>
        <taxon>Ericales</taxon>
        <taxon>Theaceae</taxon>
        <taxon>Camellia</taxon>
    </lineage>
</organism>
<accession>A0ACC0IMK7</accession>